<dbReference type="InterPro" id="IPR039519">
    <property type="entry name" value="YokE-like_PH"/>
</dbReference>
<dbReference type="EMBL" id="PIQA01000001">
    <property type="protein sequence ID" value="RUO67829.1"/>
    <property type="molecule type" value="Genomic_DNA"/>
</dbReference>
<dbReference type="AlphaFoldDB" id="A0A432YWX8"/>
<feature type="domain" description="YokE-like PH" evidence="2">
    <location>
        <begin position="22"/>
        <end position="114"/>
    </location>
</feature>
<accession>A0A432YWX8</accession>
<proteinExistence type="predicted"/>
<comment type="caution">
    <text evidence="3">The sequence shown here is derived from an EMBL/GenBank/DDBJ whole genome shotgun (WGS) entry which is preliminary data.</text>
</comment>
<evidence type="ECO:0000259" key="2">
    <source>
        <dbReference type="Pfam" id="PF14470"/>
    </source>
</evidence>
<sequence length="166" mass="18681">MKKESKHVKAFKERHAQSGENVIAWADGYIGEMMGKGDKTQHNGVLIVSETRVIFYRKGLMGEVLETIPLKSITSVERQSLLGHRVIRLHASHDDLEFKTFEKEGETSLVNAIEAGRSQQSVSSAKQIENNSDPIEKLKKLAELKNSGVITEEEFNTKKSKLLEEM</sequence>
<reference evidence="3 4" key="1">
    <citation type="journal article" date="2011" name="Front. Microbiol.">
        <title>Genomic signatures of strain selection and enhancement in Bacillus atrophaeus var. globigii, a historical biowarfare simulant.</title>
        <authorList>
            <person name="Gibbons H.S."/>
            <person name="Broomall S.M."/>
            <person name="McNew L.A."/>
            <person name="Daligault H."/>
            <person name="Chapman C."/>
            <person name="Bruce D."/>
            <person name="Karavis M."/>
            <person name="Krepps M."/>
            <person name="McGregor P.A."/>
            <person name="Hong C."/>
            <person name="Park K.H."/>
            <person name="Akmal A."/>
            <person name="Feldman A."/>
            <person name="Lin J.S."/>
            <person name="Chang W.E."/>
            <person name="Higgs B.W."/>
            <person name="Demirev P."/>
            <person name="Lindquist J."/>
            <person name="Liem A."/>
            <person name="Fochler E."/>
            <person name="Read T.D."/>
            <person name="Tapia R."/>
            <person name="Johnson S."/>
            <person name="Bishop-Lilly K.A."/>
            <person name="Detter C."/>
            <person name="Han C."/>
            <person name="Sozhamannan S."/>
            <person name="Rosenzweig C.N."/>
            <person name="Skowronski E.W."/>
        </authorList>
    </citation>
    <scope>NUCLEOTIDE SEQUENCE [LARGE SCALE GENOMIC DNA]</scope>
    <source>
        <strain evidence="3 4">TPS4-2</strain>
    </source>
</reference>
<evidence type="ECO:0000259" key="1">
    <source>
        <dbReference type="Pfam" id="PF09851"/>
    </source>
</evidence>
<evidence type="ECO:0000313" key="4">
    <source>
        <dbReference type="Proteomes" id="UP000288361"/>
    </source>
</evidence>
<dbReference type="Pfam" id="PF14470">
    <property type="entry name" value="bPH_3"/>
    <property type="match status" value="1"/>
</dbReference>
<evidence type="ECO:0000313" key="3">
    <source>
        <dbReference type="EMBL" id="RUO67829.1"/>
    </source>
</evidence>
<evidence type="ECO:0008006" key="5">
    <source>
        <dbReference type="Google" id="ProtNLM"/>
    </source>
</evidence>
<organism evidence="3 4">
    <name type="scientific">Idiomarina piscisalsi</name>
    <dbReference type="NCBI Taxonomy" id="1096243"/>
    <lineage>
        <taxon>Bacteria</taxon>
        <taxon>Pseudomonadati</taxon>
        <taxon>Pseudomonadota</taxon>
        <taxon>Gammaproteobacteria</taxon>
        <taxon>Alteromonadales</taxon>
        <taxon>Idiomarinaceae</taxon>
        <taxon>Idiomarina</taxon>
    </lineage>
</organism>
<dbReference type="InterPro" id="IPR018649">
    <property type="entry name" value="SHOCT"/>
</dbReference>
<dbReference type="RefSeq" id="WP_126751470.1">
    <property type="nucleotide sequence ID" value="NZ_JBHUMT010000016.1"/>
</dbReference>
<gene>
    <name evidence="3" type="ORF">CWI73_02935</name>
</gene>
<dbReference type="Proteomes" id="UP000288361">
    <property type="component" value="Unassembled WGS sequence"/>
</dbReference>
<dbReference type="Pfam" id="PF09851">
    <property type="entry name" value="SHOCT"/>
    <property type="match status" value="1"/>
</dbReference>
<name>A0A432YWX8_9GAMM</name>
<protein>
    <recommendedName>
        <fullName evidence="5">YokE-like PH domain-containing protein</fullName>
    </recommendedName>
</protein>
<feature type="domain" description="SHOCT" evidence="1">
    <location>
        <begin position="136"/>
        <end position="163"/>
    </location>
</feature>